<keyword evidence="2" id="KW-1185">Reference proteome</keyword>
<dbReference type="RefSeq" id="WP_229485560.1">
    <property type="nucleotide sequence ID" value="NZ_JAIVFQ010000018.1"/>
</dbReference>
<accession>A0ABS8I8H4</accession>
<dbReference type="EMBL" id="JAIVFQ010000018">
    <property type="protein sequence ID" value="MCC5600490.1"/>
    <property type="molecule type" value="Genomic_DNA"/>
</dbReference>
<protein>
    <recommendedName>
        <fullName evidence="3">Lon N-terminal domain-containing protein</fullName>
    </recommendedName>
</protein>
<evidence type="ECO:0008006" key="3">
    <source>
        <dbReference type="Google" id="ProtNLM"/>
    </source>
</evidence>
<evidence type="ECO:0000313" key="2">
    <source>
        <dbReference type="Proteomes" id="UP001199525"/>
    </source>
</evidence>
<gene>
    <name evidence="1" type="ORF">LC586_14975</name>
</gene>
<evidence type="ECO:0000313" key="1">
    <source>
        <dbReference type="EMBL" id="MCC5600490.1"/>
    </source>
</evidence>
<organism evidence="1 2">
    <name type="scientific">Nostoc favosum CHAB5714</name>
    <dbReference type="NCBI Taxonomy" id="2780399"/>
    <lineage>
        <taxon>Bacteria</taxon>
        <taxon>Bacillati</taxon>
        <taxon>Cyanobacteriota</taxon>
        <taxon>Cyanophyceae</taxon>
        <taxon>Nostocales</taxon>
        <taxon>Nostocaceae</taxon>
        <taxon>Nostoc</taxon>
        <taxon>Nostoc favosum</taxon>
    </lineage>
</organism>
<proteinExistence type="predicted"/>
<dbReference type="Proteomes" id="UP001199525">
    <property type="component" value="Unassembled WGS sequence"/>
</dbReference>
<reference evidence="1 2" key="1">
    <citation type="journal article" date="2021" name="Microorganisms">
        <title>Genome Evolution of Filamentous Cyanobacterium Nostoc Species: From Facultative Symbiosis to Free Living.</title>
        <authorList>
            <person name="Huo D."/>
            <person name="Li H."/>
            <person name="Cai F."/>
            <person name="Guo X."/>
            <person name="Qiao Z."/>
            <person name="Wang W."/>
            <person name="Yu G."/>
            <person name="Li R."/>
        </authorList>
    </citation>
    <scope>NUCLEOTIDE SEQUENCE [LARGE SCALE GENOMIC DNA]</scope>
    <source>
        <strain evidence="1 2">CHAB 5714</strain>
    </source>
</reference>
<name>A0ABS8I8H4_9NOSO</name>
<sequence length="153" mass="17714">MKNRIEKGDIVLINKSGKYHNQVGEVSEIDYNIFFVKIVIVKLGNQEEAFEEKDLQLQTKKPSLEEVIASVDKIIELVAQISHLPTKEKVELPNRLKYLKLDIPKLDKQLILKNFDSIDKIFAATREADSSASFWQEIDSNLEKISWWIRTSL</sequence>
<comment type="caution">
    <text evidence="1">The sequence shown here is derived from an EMBL/GenBank/DDBJ whole genome shotgun (WGS) entry which is preliminary data.</text>
</comment>